<feature type="signal peptide" evidence="1">
    <location>
        <begin position="1"/>
        <end position="19"/>
    </location>
</feature>
<dbReference type="InterPro" id="IPR013783">
    <property type="entry name" value="Ig-like_fold"/>
</dbReference>
<evidence type="ECO:0000313" key="4">
    <source>
        <dbReference type="Proteomes" id="UP000244193"/>
    </source>
</evidence>
<dbReference type="Pfam" id="PF13585">
    <property type="entry name" value="CHU_C"/>
    <property type="match status" value="1"/>
</dbReference>
<keyword evidence="1" id="KW-0732">Signal</keyword>
<dbReference type="Gene3D" id="2.60.120.200">
    <property type="match status" value="1"/>
</dbReference>
<evidence type="ECO:0000256" key="1">
    <source>
        <dbReference type="SAM" id="SignalP"/>
    </source>
</evidence>
<feature type="domain" description="Fibronectin type-III" evidence="2">
    <location>
        <begin position="968"/>
        <end position="1070"/>
    </location>
</feature>
<feature type="domain" description="Fibronectin type-III" evidence="2">
    <location>
        <begin position="655"/>
        <end position="746"/>
    </location>
</feature>
<protein>
    <recommendedName>
        <fullName evidence="2">Fibronectin type-III domain-containing protein</fullName>
    </recommendedName>
</protein>
<organism evidence="3 4">
    <name type="scientific">Flavobacterium magnum</name>
    <dbReference type="NCBI Taxonomy" id="2162713"/>
    <lineage>
        <taxon>Bacteria</taxon>
        <taxon>Pseudomonadati</taxon>
        <taxon>Bacteroidota</taxon>
        <taxon>Flavobacteriia</taxon>
        <taxon>Flavobacteriales</taxon>
        <taxon>Flavobacteriaceae</taxon>
        <taxon>Flavobacterium</taxon>
    </lineage>
</organism>
<dbReference type="GO" id="GO:0016020">
    <property type="term" value="C:membrane"/>
    <property type="evidence" value="ECO:0007669"/>
    <property type="project" value="UniProtKB-SubCell"/>
</dbReference>
<dbReference type="PANTHER" id="PTHR46957">
    <property type="entry name" value="CYTOKINE RECEPTOR"/>
    <property type="match status" value="1"/>
</dbReference>
<feature type="domain" description="Fibronectin type-III" evidence="2">
    <location>
        <begin position="206"/>
        <end position="304"/>
    </location>
</feature>
<accession>A0A2S0RCA9</accession>
<evidence type="ECO:0000313" key="3">
    <source>
        <dbReference type="EMBL" id="AWA29336.1"/>
    </source>
</evidence>
<dbReference type="InterPro" id="IPR036116">
    <property type="entry name" value="FN3_sf"/>
</dbReference>
<feature type="domain" description="Fibronectin type-III" evidence="2">
    <location>
        <begin position="749"/>
        <end position="855"/>
    </location>
</feature>
<dbReference type="NCBIfam" id="TIGR04131">
    <property type="entry name" value="Bac_Flav_CTERM"/>
    <property type="match status" value="1"/>
</dbReference>
<reference evidence="3 4" key="1">
    <citation type="submission" date="2018-04" db="EMBL/GenBank/DDBJ databases">
        <title>Genome sequencing of Flavobacterium sp. HYN0048.</title>
        <authorList>
            <person name="Yi H."/>
            <person name="Baek C."/>
        </authorList>
    </citation>
    <scope>NUCLEOTIDE SEQUENCE [LARGE SCALE GENOMIC DNA]</scope>
    <source>
        <strain evidence="3 4">HYN0048</strain>
    </source>
</reference>
<dbReference type="NCBIfam" id="NF038133">
    <property type="entry name" value="choice_anch_L"/>
    <property type="match status" value="1"/>
</dbReference>
<dbReference type="Pfam" id="PF23759">
    <property type="entry name" value="GBD_T9SS_assoc"/>
    <property type="match status" value="2"/>
</dbReference>
<dbReference type="InterPro" id="IPR049804">
    <property type="entry name" value="Choice_anch_L"/>
</dbReference>
<dbReference type="SUPFAM" id="SSF49265">
    <property type="entry name" value="Fibronectin type III"/>
    <property type="match status" value="3"/>
</dbReference>
<dbReference type="InterPro" id="IPR026341">
    <property type="entry name" value="T9SS_type_B"/>
</dbReference>
<dbReference type="InterPro" id="IPR050713">
    <property type="entry name" value="RTP_Phos/Ushers"/>
</dbReference>
<feature type="chain" id="PRO_5015627809" description="Fibronectin type-III domain-containing protein" evidence="1">
    <location>
        <begin position="20"/>
        <end position="2199"/>
    </location>
</feature>
<dbReference type="PROSITE" id="PS50853">
    <property type="entry name" value="FN3"/>
    <property type="match status" value="5"/>
</dbReference>
<dbReference type="Gene3D" id="2.60.40.10">
    <property type="entry name" value="Immunoglobulins"/>
    <property type="match status" value="4"/>
</dbReference>
<dbReference type="KEGG" id="fmg:HYN48_04110"/>
<dbReference type="PANTHER" id="PTHR46957:SF3">
    <property type="entry name" value="CYTOKINE RECEPTOR"/>
    <property type="match status" value="1"/>
</dbReference>
<proteinExistence type="predicted"/>
<sequence length="2199" mass="235422">MKKITLLLTFLLFSALGYSQLETFEGGIPSTWAVMNGTNGAGTLQPWILNTTPFPTFRSPYCAHIDPDCNLNAAYVNNEQIGIGNTEEDWLIMNQRLIPANGQLQFWTRLTTVGDQGTVYEIRVSTNASQTNQAAYTVLQSWGEDEIIDPTLPLLEYQQVKVDFPAALQGQNVYVAFVRKHTQIGTGRDGDRWLIDDVNIIEKCADPSGLEVIPTSIASTSVTLSWPNPQLSTTFEVAAVLATDEFNNIGTPITVPATNPTNYTYTNLQPGLTYKFYLRRVCVIGTDTSYSEWIGPVISTTLPLGSVCADPLVIGALPFQEVNGNTALYGDDIDTPQGTNCGAQPTGTNYLQGNEVFYSYTADETGLISVTMTPIGASSTNSSVFVYQGCGSVGANCLAGAASSNLNVRTFTLNVTAGQTYTIVISSGGNTQTIAYNLLIQKEDCTPKPANLNATDIQLTQATLSWDNPNNYTSWQVAVQPLGAAVPSGPGDDIVTGTPEFVKTGLTAATQYQFWVRVECIAGSGIYSAWAGPYAFNTLICDPSLACNYTFRMSNTTNAGWGATRMQVRQNGIVVATIGATATGTGPVEVVVPLCDGIPFDLFWSVAGASPQQRIVAVVNSFGQTIFTKPAGTGAVNSVVYTDIVNCTTPRCDLTPTGLAANNVLTNTADLLWVAPATTSWDIYLVTAGNPAPDVDTTPTYNDIDENPYSVIGLAPDTDYVFYVRVNCPTGDSAWAGPFPFHTLPTCPKPTNLGASNITTTSADLTWINGTPADTLWEILLLPGPTPPPAPAPSPADPTVPAGGFFFQTTNSQLHPITTLTPATIYYFYMRTICPGNDKSTWSGPYTFNTVTCDAADKCNYKFVMTDSGNNGWNGARMQIRQNGIIVQTIGQTIGGGGPITVTVALCDNVPFDLYWSAAGTLPDQVGVSIQNPFTDVVYTKLPGQGTPLTVLYADNILGNCVPPTCPKPTALDVNVAVTTQNSVELQWTESGSATKWEVYAVPVNGAVPPVNGSPVTGTGDYHITTSNPFTLTGLQPGTTYIYYVRAICSDTDVSTWTILNPKTFTTKPVNDECEFATTVPVNPTRDCVLSATGNTLGATRSLPNTAPACPGNTDDDIWFTFQATSTVHIITISDVVSTVAAADDINHTLYSGNDCAALTQMYCSNPNVSVATNLVIGNFYKIRVYTSTGNAGPSASFKICITTPPPVLNDECAAATPAVVNTGIECLVSTPGSITGASASAQSSTCSGTEDDDIWFEFTATSQKQIITLSNIVGTTQNLNHALYHGDQCGALTALYCSDPNESIVNNLVVGDVYKIRVWSSEAVLQDVTFDLCIGRILPPITTNTNQYTVPQLVQDVFLGSDCALVSNVTWSTGSNFGSTNGIGYFNKALSDFAYDYGIILSSGNALNVPGPNDSTLSDGNYDWPGDEELEVATNMDQPSHNATILEFDFIPYGDELNFHYKFASEEYGDFQCGYSDAFAFLLTDTVTNTTTNIAVLPDGTEVSVTNVRNELYNDFCESAHADQFDTYYGDNGVNPIGAPIDYDGITVDLTAHAEVTPGNLYHIKLVIGDRGDNSYDSVVFLKGGSLDIGNVELGNDFLEADGSAICTGDAVTVTSGLNPDEYDFVWLKDGNVIPNETSENLIVHEEGVYTVQANYENTTCNTTDSVTVEYFQDAVAGQPADLLDCDASGTSIFDLTVNEAAIMQPFAPGTHDIHYYLSQEDADGNENEITNPEAFEGTNNQTIYVRINKLTTTCHQFVTFTLGVQDLRPQFTLDTDDATVCPFGSTTLFVTPSNFNLNDASISYEWYYQGNLIANENGPTLLVAGTAPNNPVNYGDYSVKVTYSVNGIGPGCDNTGHIEITGGSFDWTVDVTGPTQLCPGGSGDLVVTINGNTNNLPVTYTYRLLPDGAPVSTTSNSFTISGQAPGTYEIVADIQGCISDPQQFTISQTTQADYHVAFGGPYSGCLGEPVTLAFEAVDFDINEPSAEYTWLLNGTVVGSGLTYTAEVTGNTDYDLLVKVFGCETLFPVSVTLNTSAIDIEFTAECNGNDFVITALPVNGSFDPQLADFDWDGGNFTQGPVPGSIIATSAPATYHVTVSQDGCSSEDAISVSDISCVIQKGISPNNDTKNDSFDLTALNVKHLSIFNRYGTVIYEFTNYTNQWVGQDNSGDELPDGTYFYVIDKADGEQKTGWVYINR</sequence>
<name>A0A2S0RCA9_9FLAO</name>
<dbReference type="RefSeq" id="WP_108369921.1">
    <property type="nucleotide sequence ID" value="NZ_CP028811.1"/>
</dbReference>
<keyword evidence="4" id="KW-1185">Reference proteome</keyword>
<dbReference type="InterPro" id="IPR056600">
    <property type="entry name" value="GBD_T9SS_assoc"/>
</dbReference>
<dbReference type="Pfam" id="PF00041">
    <property type="entry name" value="fn3"/>
    <property type="match status" value="3"/>
</dbReference>
<dbReference type="OrthoDB" id="608579at2"/>
<gene>
    <name evidence="3" type="ORF">HYN48_04110</name>
</gene>
<dbReference type="SMART" id="SM00060">
    <property type="entry name" value="FN3"/>
    <property type="match status" value="5"/>
</dbReference>
<dbReference type="Proteomes" id="UP000244193">
    <property type="component" value="Chromosome"/>
</dbReference>
<dbReference type="EMBL" id="CP028811">
    <property type="protein sequence ID" value="AWA29336.1"/>
    <property type="molecule type" value="Genomic_DNA"/>
</dbReference>
<dbReference type="CDD" id="cd00063">
    <property type="entry name" value="FN3"/>
    <property type="match status" value="4"/>
</dbReference>
<dbReference type="InterPro" id="IPR003961">
    <property type="entry name" value="FN3_dom"/>
</dbReference>
<feature type="domain" description="Fibronectin type-III" evidence="2">
    <location>
        <begin position="448"/>
        <end position="541"/>
    </location>
</feature>
<dbReference type="NCBIfam" id="NF038128">
    <property type="entry name" value="choice_anch_J"/>
    <property type="match status" value="1"/>
</dbReference>
<evidence type="ECO:0000259" key="2">
    <source>
        <dbReference type="PROSITE" id="PS50853"/>
    </source>
</evidence>